<dbReference type="PANTHER" id="PTHR33908:SF11">
    <property type="entry name" value="MEMBRANE PROTEIN"/>
    <property type="match status" value="1"/>
</dbReference>
<feature type="transmembrane region" description="Helical" evidence="9">
    <location>
        <begin position="303"/>
        <end position="325"/>
    </location>
</feature>
<evidence type="ECO:0000256" key="1">
    <source>
        <dbReference type="ARBA" id="ARBA00004651"/>
    </source>
</evidence>
<evidence type="ECO:0000256" key="4">
    <source>
        <dbReference type="ARBA" id="ARBA00022679"/>
    </source>
</evidence>
<keyword evidence="4" id="KW-0808">Transferase</keyword>
<feature type="transmembrane region" description="Helical" evidence="9">
    <location>
        <begin position="355"/>
        <end position="374"/>
    </location>
</feature>
<feature type="transmembrane region" description="Helical" evidence="9">
    <location>
        <begin position="193"/>
        <end position="212"/>
    </location>
</feature>
<evidence type="ECO:0000256" key="7">
    <source>
        <dbReference type="ARBA" id="ARBA00023136"/>
    </source>
</evidence>
<dbReference type="PANTHER" id="PTHR33908">
    <property type="entry name" value="MANNOSYLTRANSFERASE YKCB-RELATED"/>
    <property type="match status" value="1"/>
</dbReference>
<organism evidence="10 11">
    <name type="scientific">Nocardioides malaquae</name>
    <dbReference type="NCBI Taxonomy" id="2773426"/>
    <lineage>
        <taxon>Bacteria</taxon>
        <taxon>Bacillati</taxon>
        <taxon>Actinomycetota</taxon>
        <taxon>Actinomycetes</taxon>
        <taxon>Propionibacteriales</taxon>
        <taxon>Nocardioidaceae</taxon>
        <taxon>Nocardioides</taxon>
    </lineage>
</organism>
<evidence type="ECO:0000313" key="10">
    <source>
        <dbReference type="EMBL" id="MBE7323677.1"/>
    </source>
</evidence>
<feature type="transmembrane region" description="Helical" evidence="9">
    <location>
        <begin position="69"/>
        <end position="89"/>
    </location>
</feature>
<accession>A0ABR9RQ55</accession>
<evidence type="ECO:0000313" key="11">
    <source>
        <dbReference type="Proteomes" id="UP000756387"/>
    </source>
</evidence>
<keyword evidence="11" id="KW-1185">Reference proteome</keyword>
<evidence type="ECO:0008006" key="12">
    <source>
        <dbReference type="Google" id="ProtNLM"/>
    </source>
</evidence>
<keyword evidence="5 9" id="KW-0812">Transmembrane</keyword>
<feature type="transmembrane region" description="Helical" evidence="9">
    <location>
        <begin position="332"/>
        <end position="349"/>
    </location>
</feature>
<reference evidence="10 11" key="1">
    <citation type="submission" date="2020-10" db="EMBL/GenBank/DDBJ databases">
        <title>Nocardioides sp. isolated from sludge.</title>
        <authorList>
            <person name="Zhang X."/>
        </authorList>
    </citation>
    <scope>NUCLEOTIDE SEQUENCE [LARGE SCALE GENOMIC DNA]</scope>
    <source>
        <strain evidence="10 11">Y6</strain>
    </source>
</reference>
<evidence type="ECO:0000256" key="8">
    <source>
        <dbReference type="SAM" id="MobiDB-lite"/>
    </source>
</evidence>
<feature type="transmembrane region" description="Helical" evidence="9">
    <location>
        <begin position="38"/>
        <end position="57"/>
    </location>
</feature>
<proteinExistence type="predicted"/>
<dbReference type="Proteomes" id="UP000756387">
    <property type="component" value="Unassembled WGS sequence"/>
</dbReference>
<feature type="transmembrane region" description="Helical" evidence="9">
    <location>
        <begin position="386"/>
        <end position="408"/>
    </location>
</feature>
<evidence type="ECO:0000256" key="9">
    <source>
        <dbReference type="SAM" id="Phobius"/>
    </source>
</evidence>
<evidence type="ECO:0000256" key="3">
    <source>
        <dbReference type="ARBA" id="ARBA00022676"/>
    </source>
</evidence>
<feature type="region of interest" description="Disordered" evidence="8">
    <location>
        <begin position="1"/>
        <end position="37"/>
    </location>
</feature>
<keyword evidence="6 9" id="KW-1133">Transmembrane helix</keyword>
<evidence type="ECO:0000256" key="2">
    <source>
        <dbReference type="ARBA" id="ARBA00022475"/>
    </source>
</evidence>
<feature type="transmembrane region" description="Helical" evidence="9">
    <location>
        <begin position="109"/>
        <end position="127"/>
    </location>
</feature>
<dbReference type="EMBL" id="JADCSA010000002">
    <property type="protein sequence ID" value="MBE7323677.1"/>
    <property type="molecule type" value="Genomic_DNA"/>
</dbReference>
<feature type="transmembrane region" description="Helical" evidence="9">
    <location>
        <begin position="243"/>
        <end position="263"/>
    </location>
</feature>
<name>A0ABR9RQ55_9ACTN</name>
<keyword evidence="7 9" id="KW-0472">Membrane</keyword>
<evidence type="ECO:0000256" key="6">
    <source>
        <dbReference type="ARBA" id="ARBA00022989"/>
    </source>
</evidence>
<comment type="caution">
    <text evidence="10">The sequence shown here is derived from an EMBL/GenBank/DDBJ whole genome shotgun (WGS) entry which is preliminary data.</text>
</comment>
<sequence>MALLDADPVPQDPSGLVPAPARVEPSSPASDAPPPERTGRGLVLAVALGCVLLRLAYAGRTVGRDEAGFLLVGSQWSEGGGSLYGSYWVDRPPLLITLFWLGDQLGGLVALRVLGALGAGLAVLALAGAARTLWGTRAAVPTAVVAAALLSSHLLASLEVNGELLAAPFLAGGMLAAVRAAQRFESASGPDQAGLAWAAVTGVCAVAALLVKQNMADVVVFGLVLGLALVRSGRVVTAQIGPALAAAAAGVLAALVAASVWSLTWGTSPVDVFDAMYPFRLEASRVIAGDEGAGESLERLVRLLGGFAASGLALLVVTATGLALARGRREPVLVALAATLGYGVFSMLAGSVYWLHYLIELVPAASLVAGYVLSRPAEAVGRRLRAGVVLACVLAVLSTGVSLVRAAVVEPRGDQRAVGEALAGAARADDTLVTLYGDSDLNYRAGLPSPYEHLWNLPIKVRDPQLRGLVDVLEGRRAPAWVVSGRSLETWGLETRRTRRLLEQRYRLVARCARYDVHLRVGLDRPAPACESVVG</sequence>
<feature type="transmembrane region" description="Helical" evidence="9">
    <location>
        <begin position="139"/>
        <end position="158"/>
    </location>
</feature>
<keyword evidence="3" id="KW-0328">Glycosyltransferase</keyword>
<dbReference type="InterPro" id="IPR050297">
    <property type="entry name" value="LipidA_mod_glycosyltrf_83"/>
</dbReference>
<gene>
    <name evidence="10" type="ORF">IEQ44_03300</name>
</gene>
<comment type="subcellular location">
    <subcellularLocation>
        <location evidence="1">Cell membrane</location>
        <topology evidence="1">Multi-pass membrane protein</topology>
    </subcellularLocation>
</comment>
<dbReference type="RefSeq" id="WP_193636982.1">
    <property type="nucleotide sequence ID" value="NZ_JADCSA010000002.1"/>
</dbReference>
<evidence type="ECO:0000256" key="5">
    <source>
        <dbReference type="ARBA" id="ARBA00022692"/>
    </source>
</evidence>
<protein>
    <recommendedName>
        <fullName evidence="12">Glycosyltransferase RgtA/B/C/D-like domain-containing protein</fullName>
    </recommendedName>
</protein>
<keyword evidence="2" id="KW-1003">Cell membrane</keyword>